<reference evidence="7" key="2">
    <citation type="submission" date="2025-09" db="UniProtKB">
        <authorList>
            <consortium name="Ensembl"/>
        </authorList>
    </citation>
    <scope>IDENTIFICATION</scope>
</reference>
<evidence type="ECO:0000313" key="8">
    <source>
        <dbReference type="Proteomes" id="UP000694545"/>
    </source>
</evidence>
<dbReference type="PANTHER" id="PTHR10671">
    <property type="entry name" value="EPITHELIAL MEMBRANE PROTEIN-RELATED"/>
    <property type="match status" value="1"/>
</dbReference>
<keyword evidence="3" id="KW-0812">Transmembrane</keyword>
<feature type="signal peptide" evidence="6">
    <location>
        <begin position="1"/>
        <end position="41"/>
    </location>
</feature>
<proteinExistence type="inferred from homology"/>
<evidence type="ECO:0000256" key="3">
    <source>
        <dbReference type="ARBA" id="ARBA00022692"/>
    </source>
</evidence>
<evidence type="ECO:0000313" key="7">
    <source>
        <dbReference type="Ensembl" id="ENSVKKP00000011550.1"/>
    </source>
</evidence>
<dbReference type="Ensembl" id="ENSVKKT00000011828.1">
    <property type="protein sequence ID" value="ENSVKKP00000011550.1"/>
    <property type="gene ID" value="ENSVKKG00000008050.1"/>
</dbReference>
<reference evidence="7" key="1">
    <citation type="submission" date="2025-08" db="UniProtKB">
        <authorList>
            <consortium name="Ensembl"/>
        </authorList>
    </citation>
    <scope>IDENTIFICATION</scope>
</reference>
<evidence type="ECO:0000256" key="5">
    <source>
        <dbReference type="ARBA" id="ARBA00023136"/>
    </source>
</evidence>
<organism evidence="7 8">
    <name type="scientific">Varanus komodoensis</name>
    <name type="common">Komodo dragon</name>
    <dbReference type="NCBI Taxonomy" id="61221"/>
    <lineage>
        <taxon>Eukaryota</taxon>
        <taxon>Metazoa</taxon>
        <taxon>Chordata</taxon>
        <taxon>Craniata</taxon>
        <taxon>Vertebrata</taxon>
        <taxon>Euteleostomi</taxon>
        <taxon>Lepidosauria</taxon>
        <taxon>Squamata</taxon>
        <taxon>Bifurcata</taxon>
        <taxon>Unidentata</taxon>
        <taxon>Episquamata</taxon>
        <taxon>Toxicofera</taxon>
        <taxon>Anguimorpha</taxon>
        <taxon>Paleoanguimorpha</taxon>
        <taxon>Varanoidea</taxon>
        <taxon>Varanidae</taxon>
        <taxon>Varanus</taxon>
    </lineage>
</organism>
<keyword evidence="4" id="KW-1133">Transmembrane helix</keyword>
<evidence type="ECO:0000256" key="1">
    <source>
        <dbReference type="ARBA" id="ARBA00004141"/>
    </source>
</evidence>
<dbReference type="PANTHER" id="PTHR10671:SF35">
    <property type="entry name" value="GERM CELL-SPECIFIC GENE 1-LIKE PROTEIN"/>
    <property type="match status" value="1"/>
</dbReference>
<dbReference type="Pfam" id="PF07803">
    <property type="entry name" value="GSG-1"/>
    <property type="match status" value="1"/>
</dbReference>
<dbReference type="InterPro" id="IPR050579">
    <property type="entry name" value="PMP-22/EMP/MP20-like"/>
</dbReference>
<evidence type="ECO:0000256" key="6">
    <source>
        <dbReference type="SAM" id="SignalP"/>
    </source>
</evidence>
<feature type="chain" id="PRO_5034131767" evidence="6">
    <location>
        <begin position="42"/>
        <end position="322"/>
    </location>
</feature>
<protein>
    <submittedName>
        <fullName evidence="7">GSG1 like</fullName>
    </submittedName>
</protein>
<evidence type="ECO:0000256" key="4">
    <source>
        <dbReference type="ARBA" id="ARBA00022989"/>
    </source>
</evidence>
<evidence type="ECO:0000256" key="2">
    <source>
        <dbReference type="ARBA" id="ARBA00007425"/>
    </source>
</evidence>
<dbReference type="Proteomes" id="UP000694545">
    <property type="component" value="Unplaced"/>
</dbReference>
<dbReference type="AlphaFoldDB" id="A0A8D2JA05"/>
<sequence length="322" mass="34235">VSPPSRLTGGCCRRGGGGGRRARALLAVALNLLALLFSATAFGTTHWCEGTQRVPKPTCGPRRRTNCLDYGYDDAAAGNRTAGNGSAPANVVRYSWETGDDRFLFRYFHAGIWYSCEENINTPGESPRSMRGALRGACTCAARRRRVAGPARPFGPDAPPRARSFPLAPKLRTSRGEPALLRGINGSVAPPTRAPHRLAPQELLQLQGTKSGVVSCRAFGHGGPHDVHAGIPGDCQPRPGRLEAPCLGLWLVLWVSRSSRGWGAHGVACHDCTHPCRGLCGRPCWKEGTPQPGGASLLCSPALSHTRFSEAGRSKGNLAPKP</sequence>
<keyword evidence="5" id="KW-0472">Membrane</keyword>
<dbReference type="InterPro" id="IPR012478">
    <property type="entry name" value="GSG-1"/>
</dbReference>
<name>A0A8D2JA05_VARKO</name>
<accession>A0A8D2JA05</accession>
<dbReference type="GO" id="GO:0098839">
    <property type="term" value="C:postsynaptic density membrane"/>
    <property type="evidence" value="ECO:0007669"/>
    <property type="project" value="TreeGrafter"/>
</dbReference>
<keyword evidence="6" id="KW-0732">Signal</keyword>
<keyword evidence="8" id="KW-1185">Reference proteome</keyword>
<comment type="subcellular location">
    <subcellularLocation>
        <location evidence="1">Membrane</location>
        <topology evidence="1">Multi-pass membrane protein</topology>
    </subcellularLocation>
</comment>
<comment type="similarity">
    <text evidence="2">Belongs to the GSG1 family.</text>
</comment>